<accession>A0A1A9ACC1</accession>
<reference evidence="3 4" key="1">
    <citation type="submission" date="2016-06" db="EMBL/GenBank/DDBJ databases">
        <authorList>
            <person name="Kjaerup R.B."/>
            <person name="Dalgaard T.S."/>
            <person name="Juul-Madsen H.R."/>
        </authorList>
    </citation>
    <scope>NUCLEOTIDE SEQUENCE [LARGE SCALE GENOMIC DNA]</scope>
    <source>
        <strain evidence="3 4">DSM 45248</strain>
    </source>
</reference>
<dbReference type="AlphaFoldDB" id="A0A1A9ACC1"/>
<keyword evidence="3" id="KW-0489">Methyltransferase</keyword>
<feature type="domain" description="Methyltransferase type 11" evidence="1">
    <location>
        <begin position="46"/>
        <end position="142"/>
    </location>
</feature>
<dbReference type="PANTHER" id="PTHR43861:SF1">
    <property type="entry name" value="TRANS-ACONITATE 2-METHYLTRANSFERASE"/>
    <property type="match status" value="1"/>
</dbReference>
<dbReference type="RefSeq" id="WP_091191915.1">
    <property type="nucleotide sequence ID" value="NZ_LT594324.1"/>
</dbReference>
<dbReference type="EMBL" id="LT594324">
    <property type="protein sequence ID" value="SBT53779.1"/>
    <property type="molecule type" value="Genomic_DNA"/>
</dbReference>
<dbReference type="Pfam" id="PF08241">
    <property type="entry name" value="Methyltransf_11"/>
    <property type="match status" value="1"/>
</dbReference>
<organism evidence="3 4">
    <name type="scientific">Micromonospora narathiwatensis</name>
    <dbReference type="NCBI Taxonomy" id="299146"/>
    <lineage>
        <taxon>Bacteria</taxon>
        <taxon>Bacillati</taxon>
        <taxon>Actinomycetota</taxon>
        <taxon>Actinomycetes</taxon>
        <taxon>Micromonosporales</taxon>
        <taxon>Micromonosporaceae</taxon>
        <taxon>Micromonospora</taxon>
    </lineage>
</organism>
<dbReference type="PATRIC" id="fig|299146.4.peg.5130"/>
<dbReference type="OrthoDB" id="3636702at2"/>
<protein>
    <submittedName>
        <fullName evidence="3">Ubiquinone/menaquinone biosynthesis C-methylase UbiE</fullName>
    </submittedName>
</protein>
<keyword evidence="3" id="KW-0830">Ubiquinone</keyword>
<dbReference type="InterPro" id="IPR013216">
    <property type="entry name" value="Methyltransf_11"/>
</dbReference>
<gene>
    <name evidence="2" type="ORF">GA0070621_0972</name>
    <name evidence="3" type="ORF">GA0070621_4972</name>
</gene>
<sequence>MTPPSSTLRAADQIAYLDQAAASDPGRQYKQQLLTALDLRPGHVVLDVGCGPGTDLPALANAVGDRGAVIGIDHDPAMLEQAQQRTAAHTHVTVRAGDAHALPLDDASIDRARTDRVLQHLTDPRQALAELRRVVRPGGLVALAEPDWDTLAIDAADTATSRAYTRYVTSKVVRNAAIGRQLGRLLNDVGFEVASIQATVAMFHDYQAADAILRMPAVAQRAWQSGALDENAARTWLTSLTNGPFLAAFTFFTAIGRVPTTNS</sequence>
<dbReference type="PANTHER" id="PTHR43861">
    <property type="entry name" value="TRANS-ACONITATE 2-METHYLTRANSFERASE-RELATED"/>
    <property type="match status" value="1"/>
</dbReference>
<dbReference type="EMBL" id="LT594324">
    <property type="protein sequence ID" value="SBT40482.1"/>
    <property type="molecule type" value="Genomic_DNA"/>
</dbReference>
<name>A0A1A9ACC1_9ACTN</name>
<dbReference type="GO" id="GO:0032259">
    <property type="term" value="P:methylation"/>
    <property type="evidence" value="ECO:0007669"/>
    <property type="project" value="UniProtKB-KW"/>
</dbReference>
<evidence type="ECO:0000259" key="1">
    <source>
        <dbReference type="Pfam" id="PF08241"/>
    </source>
</evidence>
<evidence type="ECO:0000313" key="3">
    <source>
        <dbReference type="EMBL" id="SBT53779.1"/>
    </source>
</evidence>
<dbReference type="Proteomes" id="UP000198765">
    <property type="component" value="Chromosome I"/>
</dbReference>
<proteinExistence type="predicted"/>
<dbReference type="InterPro" id="IPR029063">
    <property type="entry name" value="SAM-dependent_MTases_sf"/>
</dbReference>
<dbReference type="Gene3D" id="3.40.50.150">
    <property type="entry name" value="Vaccinia Virus protein VP39"/>
    <property type="match status" value="1"/>
</dbReference>
<dbReference type="SUPFAM" id="SSF53335">
    <property type="entry name" value="S-adenosyl-L-methionine-dependent methyltransferases"/>
    <property type="match status" value="1"/>
</dbReference>
<evidence type="ECO:0000313" key="2">
    <source>
        <dbReference type="EMBL" id="SBT40482.1"/>
    </source>
</evidence>
<dbReference type="GO" id="GO:0008757">
    <property type="term" value="F:S-adenosylmethionine-dependent methyltransferase activity"/>
    <property type="evidence" value="ECO:0007669"/>
    <property type="project" value="InterPro"/>
</dbReference>
<evidence type="ECO:0000313" key="4">
    <source>
        <dbReference type="Proteomes" id="UP000198765"/>
    </source>
</evidence>
<keyword evidence="4" id="KW-1185">Reference proteome</keyword>
<keyword evidence="3" id="KW-0808">Transferase</keyword>
<dbReference type="CDD" id="cd02440">
    <property type="entry name" value="AdoMet_MTases"/>
    <property type="match status" value="1"/>
</dbReference>